<evidence type="ECO:0000256" key="1">
    <source>
        <dbReference type="ARBA" id="ARBA00005594"/>
    </source>
</evidence>
<protein>
    <recommendedName>
        <fullName evidence="8">Tryptophan--tRNA ligase</fullName>
        <ecNumber evidence="8">6.1.1.2</ecNumber>
    </recommendedName>
    <alternativeName>
        <fullName evidence="8">Tryptophanyl-tRNA synthetase</fullName>
        <shortName evidence="8">TrpRS</shortName>
    </alternativeName>
</protein>
<feature type="short sequence motif" description="'HIGH' region" evidence="8">
    <location>
        <begin position="56"/>
        <end position="64"/>
    </location>
</feature>
<dbReference type="PRINTS" id="PR01039">
    <property type="entry name" value="TRNASYNTHTRP"/>
</dbReference>
<comment type="similarity">
    <text evidence="1 8 9">Belongs to the class-I aminoacyl-tRNA synthetase family.</text>
</comment>
<dbReference type="InterPro" id="IPR050203">
    <property type="entry name" value="Trp-tRNA_synthetase"/>
</dbReference>
<dbReference type="STRING" id="679897.HMU09600"/>
<gene>
    <name evidence="8 10" type="primary">trpS</name>
    <name evidence="10" type="ordered locus">HMU09600</name>
</gene>
<comment type="subunit">
    <text evidence="8">Homodimer.</text>
</comment>
<evidence type="ECO:0000256" key="5">
    <source>
        <dbReference type="ARBA" id="ARBA00022917"/>
    </source>
</evidence>
<feature type="binding site" evidence="8">
    <location>
        <begin position="55"/>
        <end position="57"/>
    </location>
    <ligand>
        <name>ATP</name>
        <dbReference type="ChEBI" id="CHEBI:30616"/>
    </ligand>
</feature>
<dbReference type="Gene3D" id="3.40.50.620">
    <property type="entry name" value="HUPs"/>
    <property type="match status" value="1"/>
</dbReference>
<evidence type="ECO:0000313" key="10">
    <source>
        <dbReference type="EMBL" id="CBG40217.1"/>
    </source>
</evidence>
<keyword evidence="6 8" id="KW-0030">Aminoacyl-tRNA synthetase</keyword>
<keyword evidence="2 8" id="KW-0436">Ligase</keyword>
<dbReference type="Gene3D" id="1.10.240.10">
    <property type="entry name" value="Tyrosyl-Transfer RNA Synthetase"/>
    <property type="match status" value="1"/>
</dbReference>
<feature type="short sequence motif" description="'KMSKS' region" evidence="8">
    <location>
        <begin position="239"/>
        <end position="243"/>
    </location>
</feature>
<comment type="subcellular location">
    <subcellularLocation>
        <location evidence="8">Cytoplasm</location>
    </subcellularLocation>
</comment>
<dbReference type="PANTHER" id="PTHR43766:SF1">
    <property type="entry name" value="TRYPTOPHAN--TRNA LIGASE, MITOCHONDRIAL"/>
    <property type="match status" value="1"/>
</dbReference>
<reference evidence="10 11" key="1">
    <citation type="journal article" date="2010" name="BMC Genomics">
        <title>Comparative genomics and proteomics of Helicobacter mustelae, an ulcerogenic and carcinogenic gastric pathogen.</title>
        <authorList>
            <person name="O'Toole P.W."/>
            <person name="Snelling W.J."/>
            <person name="Canchaya C."/>
            <person name="Forde B.M."/>
            <person name="Hardie K.R."/>
            <person name="Josenhans C."/>
            <person name="Graham R.L.J."/>
            <person name="McMullan G."/>
            <person name="Parkhill J."/>
            <person name="Belda E."/>
            <person name="Bentley S.D."/>
        </authorList>
    </citation>
    <scope>NUCLEOTIDE SEQUENCE [LARGE SCALE GENOMIC DNA]</scope>
    <source>
        <strain evidence="11">ATCC 43772 / LMG 18044 / NCTC 12198 / 12198</strain>
    </source>
</reference>
<feature type="binding site" evidence="8">
    <location>
        <begin position="239"/>
        <end position="243"/>
    </location>
    <ligand>
        <name>ATP</name>
        <dbReference type="ChEBI" id="CHEBI:30616"/>
    </ligand>
</feature>
<dbReference type="InterPro" id="IPR014729">
    <property type="entry name" value="Rossmann-like_a/b/a_fold"/>
</dbReference>
<comment type="function">
    <text evidence="8">Catalyzes the attachment of tryptophan to tRNA(Trp).</text>
</comment>
<feature type="binding site" evidence="8">
    <location>
        <position position="179"/>
    </location>
    <ligand>
        <name>L-tryptophan</name>
        <dbReference type="ChEBI" id="CHEBI:57912"/>
    </ligand>
</feature>
<dbReference type="GO" id="GO:0006436">
    <property type="term" value="P:tryptophanyl-tRNA aminoacylation"/>
    <property type="evidence" value="ECO:0007669"/>
    <property type="project" value="UniProtKB-UniRule"/>
</dbReference>
<dbReference type="GO" id="GO:0004830">
    <property type="term" value="F:tryptophan-tRNA ligase activity"/>
    <property type="evidence" value="ECO:0007669"/>
    <property type="project" value="UniProtKB-UniRule"/>
</dbReference>
<feature type="binding site" evidence="8">
    <location>
        <begin position="63"/>
        <end position="64"/>
    </location>
    <ligand>
        <name>ATP</name>
        <dbReference type="ChEBI" id="CHEBI:30616"/>
    </ligand>
</feature>
<dbReference type="EMBL" id="FN555004">
    <property type="protein sequence ID" value="CBG40217.1"/>
    <property type="molecule type" value="Genomic_DNA"/>
</dbReference>
<dbReference type="PANTHER" id="PTHR43766">
    <property type="entry name" value="TRYPTOPHAN--TRNA LIGASE, MITOCHONDRIAL"/>
    <property type="match status" value="1"/>
</dbReference>
<keyword evidence="5 8" id="KW-0648">Protein biosynthesis</keyword>
<dbReference type="NCBIfam" id="TIGR00233">
    <property type="entry name" value="trpS"/>
    <property type="match status" value="1"/>
</dbReference>
<keyword evidence="11" id="KW-1185">Reference proteome</keyword>
<dbReference type="FunFam" id="1.10.240.10:FF:000002">
    <property type="entry name" value="Tryptophan--tRNA ligase"/>
    <property type="match status" value="1"/>
</dbReference>
<name>D3UI94_HELM1</name>
<dbReference type="Proteomes" id="UP000001522">
    <property type="component" value="Chromosome"/>
</dbReference>
<dbReference type="SUPFAM" id="SSF52374">
    <property type="entry name" value="Nucleotidylyl transferase"/>
    <property type="match status" value="1"/>
</dbReference>
<dbReference type="InterPro" id="IPR002306">
    <property type="entry name" value="Trp-tRNA-ligase"/>
</dbReference>
<evidence type="ECO:0000256" key="6">
    <source>
        <dbReference type="ARBA" id="ARBA00023146"/>
    </source>
</evidence>
<dbReference type="CDD" id="cd00806">
    <property type="entry name" value="TrpRS_core"/>
    <property type="match status" value="1"/>
</dbReference>
<evidence type="ECO:0000256" key="3">
    <source>
        <dbReference type="ARBA" id="ARBA00022741"/>
    </source>
</evidence>
<dbReference type="InterPro" id="IPR024109">
    <property type="entry name" value="Trp-tRNA-ligase_bac-type"/>
</dbReference>
<proteinExistence type="inferred from homology"/>
<dbReference type="PROSITE" id="PS00178">
    <property type="entry name" value="AA_TRNA_LIGASE_I"/>
    <property type="match status" value="1"/>
</dbReference>
<dbReference type="HAMAP" id="MF_00140_B">
    <property type="entry name" value="Trp_tRNA_synth_B"/>
    <property type="match status" value="1"/>
</dbReference>
<organism evidence="10 11">
    <name type="scientific">Helicobacter mustelae (strain ATCC 43772 / CCUG 25715 / CIP 103759 / LMG 18044 / NCTC 12198 / R85-136P)</name>
    <name type="common">Campylobacter mustelae</name>
    <dbReference type="NCBI Taxonomy" id="679897"/>
    <lineage>
        <taxon>Bacteria</taxon>
        <taxon>Pseudomonadati</taxon>
        <taxon>Campylobacterota</taxon>
        <taxon>Epsilonproteobacteria</taxon>
        <taxon>Campylobacterales</taxon>
        <taxon>Helicobacteraceae</taxon>
        <taxon>Helicobacter</taxon>
    </lineage>
</organism>
<feature type="binding site" evidence="8">
    <location>
        <begin position="191"/>
        <end position="193"/>
    </location>
    <ligand>
        <name>ATP</name>
        <dbReference type="ChEBI" id="CHEBI:30616"/>
    </ligand>
</feature>
<dbReference type="HOGENOM" id="CLU_029244_1_1_7"/>
<dbReference type="AlphaFoldDB" id="D3UI94"/>
<comment type="catalytic activity">
    <reaction evidence="7 8">
        <text>tRNA(Trp) + L-tryptophan + ATP = L-tryptophyl-tRNA(Trp) + AMP + diphosphate + H(+)</text>
        <dbReference type="Rhea" id="RHEA:24080"/>
        <dbReference type="Rhea" id="RHEA-COMP:9671"/>
        <dbReference type="Rhea" id="RHEA-COMP:9705"/>
        <dbReference type="ChEBI" id="CHEBI:15378"/>
        <dbReference type="ChEBI" id="CHEBI:30616"/>
        <dbReference type="ChEBI" id="CHEBI:33019"/>
        <dbReference type="ChEBI" id="CHEBI:57912"/>
        <dbReference type="ChEBI" id="CHEBI:78442"/>
        <dbReference type="ChEBI" id="CHEBI:78535"/>
        <dbReference type="ChEBI" id="CHEBI:456215"/>
        <dbReference type="EC" id="6.1.1.2"/>
    </reaction>
</comment>
<feature type="binding site" evidence="8">
    <location>
        <position position="230"/>
    </location>
    <ligand>
        <name>ATP</name>
        <dbReference type="ChEBI" id="CHEBI:30616"/>
    </ligand>
</feature>
<accession>D3UI94</accession>
<evidence type="ECO:0000256" key="2">
    <source>
        <dbReference type="ARBA" id="ARBA00022598"/>
    </source>
</evidence>
<keyword evidence="4 8" id="KW-0067">ATP-binding</keyword>
<evidence type="ECO:0000313" key="11">
    <source>
        <dbReference type="Proteomes" id="UP000001522"/>
    </source>
</evidence>
<sequence>MKNSHLFGIKFAYFSQKNLRNKERLIKKMWENGYNLGFRKFQGVMQMQRVFSGIQPTGKIHLGNYLGAVRNWVDLEEQFENIFCIVNSHAITTTQDPKELRGKTYELANMLLACGIHPKKSHIFIQSEVEEHPALAWILDCNIAMGEMSRMTQYKDKSQKNPKNINVGLFNYPALMAADILLYQADLVPVGEDQKQHLELTRNVAQKFNRDFGECFKIPEPMIPKIGARVMGLDDPSVKMSKSHTGANHAIFLMDTPEEILKKFKKATTDSEGIIAFDENRPGVYNLLCMYETFSGLSRDAIERHFDGKGYGDLKKEVAELVISALTPIKQRYKELANDMGYVEKILSEGRDRARQIASVTYKKAKELIGLI</sequence>
<dbReference type="EC" id="6.1.1.2" evidence="8"/>
<evidence type="ECO:0000256" key="4">
    <source>
        <dbReference type="ARBA" id="ARBA00022840"/>
    </source>
</evidence>
<keyword evidence="3 8" id="KW-0547">Nucleotide-binding</keyword>
<keyword evidence="8" id="KW-0963">Cytoplasm</keyword>
<dbReference type="GO" id="GO:0005524">
    <property type="term" value="F:ATP binding"/>
    <property type="evidence" value="ECO:0007669"/>
    <property type="project" value="UniProtKB-UniRule"/>
</dbReference>
<dbReference type="InterPro" id="IPR001412">
    <property type="entry name" value="aa-tRNA-synth_I_CS"/>
</dbReference>
<dbReference type="InterPro" id="IPR002305">
    <property type="entry name" value="aa-tRNA-synth_Ic"/>
</dbReference>
<evidence type="ECO:0000256" key="9">
    <source>
        <dbReference type="RuleBase" id="RU363036"/>
    </source>
</evidence>
<dbReference type="KEGG" id="hms:HMU09600"/>
<evidence type="ECO:0000256" key="7">
    <source>
        <dbReference type="ARBA" id="ARBA00049929"/>
    </source>
</evidence>
<dbReference type="Pfam" id="PF00579">
    <property type="entry name" value="tRNA-synt_1b"/>
    <property type="match status" value="1"/>
</dbReference>
<dbReference type="eggNOG" id="COG0180">
    <property type="taxonomic scope" value="Bacteria"/>
</dbReference>
<dbReference type="GO" id="GO:0005829">
    <property type="term" value="C:cytosol"/>
    <property type="evidence" value="ECO:0007669"/>
    <property type="project" value="TreeGrafter"/>
</dbReference>
<evidence type="ECO:0000256" key="8">
    <source>
        <dbReference type="HAMAP-Rule" id="MF_00140"/>
    </source>
</evidence>